<evidence type="ECO:0000256" key="6">
    <source>
        <dbReference type="HAMAP-Rule" id="MF_01844"/>
    </source>
</evidence>
<feature type="transmembrane region" description="Helical" evidence="6">
    <location>
        <begin position="363"/>
        <end position="384"/>
    </location>
</feature>
<gene>
    <name evidence="6 7" type="primary">nhaA</name>
    <name evidence="7" type="ORF">GCM10023313_39620</name>
</gene>
<reference evidence="8" key="1">
    <citation type="journal article" date="2019" name="Int. J. Syst. Evol. Microbiol.">
        <title>The Global Catalogue of Microorganisms (GCM) 10K type strain sequencing project: providing services to taxonomists for standard genome sequencing and annotation.</title>
        <authorList>
            <consortium name="The Broad Institute Genomics Platform"/>
            <consortium name="The Broad Institute Genome Sequencing Center for Infectious Disease"/>
            <person name="Wu L."/>
            <person name="Ma J."/>
        </authorList>
    </citation>
    <scope>NUCLEOTIDE SEQUENCE [LARGE SCALE GENOMIC DNA]</scope>
    <source>
        <strain evidence="8">JCM 18283</strain>
    </source>
</reference>
<keyword evidence="6" id="KW-0739">Sodium transport</keyword>
<evidence type="ECO:0000256" key="3">
    <source>
        <dbReference type="ARBA" id="ARBA00022692"/>
    </source>
</evidence>
<name>A0ABP9GAI9_9SPHI</name>
<dbReference type="Gene3D" id="1.20.1530.10">
    <property type="entry name" value="Na+/H+ antiporter like domain"/>
    <property type="match status" value="1"/>
</dbReference>
<dbReference type="PANTHER" id="PTHR30341:SF0">
    <property type="entry name" value="NA(+)_H(+) ANTIPORTER NHAA"/>
    <property type="match status" value="1"/>
</dbReference>
<comment type="similarity">
    <text evidence="6">Belongs to the NhaA Na(+)/H(+) (TC 2.A.33) antiporter family.</text>
</comment>
<feature type="transmembrane region" description="Helical" evidence="6">
    <location>
        <begin position="185"/>
        <end position="204"/>
    </location>
</feature>
<sequence>MAKLRRLKKAVEFIEHPAAGGILLLACVVLSLVLANSPLKTGFADLLTTEVAGDVIASHFTLTAFINDALMAIFFLMAGLEIKREIVEGELAGIKKAALPVLSAIGGMVVPALIYYMFNRGNETAAGWGIPMATDIAFAVAILNALRKLVPVGVKVFLTALAIVDDLGAIIVIALFYTQGLETTYLLYALVFFAIALVFNFFELKNAWFYLVPGLFMWYFIHHSGIHATVAGVLTAFTIPVRTKSGYSPLCELEHKLSAPVNFFILPIFALANTNITYEQGMLAGLLTPLGLGIIFGLILGKPLGIFLMTFAAVKTRLSKLPEGINWVHIAGAGALAGIGFTMSIFISLLSFTELELQSRAKFAILTASIIAATVGFICLKAYAKKTEERR</sequence>
<dbReference type="PANTHER" id="PTHR30341">
    <property type="entry name" value="SODIUM ION/PROTON ANTIPORTER NHAA-RELATED"/>
    <property type="match status" value="1"/>
</dbReference>
<evidence type="ECO:0000256" key="5">
    <source>
        <dbReference type="ARBA" id="ARBA00023136"/>
    </source>
</evidence>
<keyword evidence="3 6" id="KW-0812">Transmembrane</keyword>
<keyword evidence="6" id="KW-0813">Transport</keyword>
<feature type="transmembrane region" description="Helical" evidence="6">
    <location>
        <begin position="124"/>
        <end position="144"/>
    </location>
</feature>
<comment type="function">
    <text evidence="6">Na(+)/H(+) antiporter that extrudes sodium in exchange for external protons.</text>
</comment>
<dbReference type="InterPro" id="IPR004670">
    <property type="entry name" value="NhaA"/>
</dbReference>
<dbReference type="RefSeq" id="WP_345334217.1">
    <property type="nucleotide sequence ID" value="NZ_BAABJI010000004.1"/>
</dbReference>
<evidence type="ECO:0000313" key="7">
    <source>
        <dbReference type="EMBL" id="GAA4930815.1"/>
    </source>
</evidence>
<dbReference type="Pfam" id="PF06965">
    <property type="entry name" value="Na_H_antiport_1"/>
    <property type="match status" value="1"/>
</dbReference>
<feature type="transmembrane region" description="Helical" evidence="6">
    <location>
        <begin position="326"/>
        <end position="351"/>
    </location>
</feature>
<proteinExistence type="inferred from homology"/>
<keyword evidence="6" id="KW-0050">Antiport</keyword>
<comment type="caution">
    <text evidence="7">The sequence shown here is derived from an EMBL/GenBank/DDBJ whole genome shotgun (WGS) entry which is preliminary data.</text>
</comment>
<keyword evidence="6" id="KW-0406">Ion transport</keyword>
<feature type="transmembrane region" description="Helical" evidence="6">
    <location>
        <begin position="290"/>
        <end position="314"/>
    </location>
</feature>
<comment type="subcellular location">
    <subcellularLocation>
        <location evidence="1">Cell inner membrane</location>
        <topology evidence="1">Multi-pass membrane protein</topology>
    </subcellularLocation>
    <subcellularLocation>
        <location evidence="6">Cell membrane</location>
        <topology evidence="6">Multi-pass membrane protein</topology>
    </subcellularLocation>
</comment>
<dbReference type="InterPro" id="IPR023171">
    <property type="entry name" value="Na/H_antiporter_dom_sf"/>
</dbReference>
<organism evidence="7 8">
    <name type="scientific">Mucilaginibacter defluvii</name>
    <dbReference type="NCBI Taxonomy" id="1196019"/>
    <lineage>
        <taxon>Bacteria</taxon>
        <taxon>Pseudomonadati</taxon>
        <taxon>Bacteroidota</taxon>
        <taxon>Sphingobacteriia</taxon>
        <taxon>Sphingobacteriales</taxon>
        <taxon>Sphingobacteriaceae</taxon>
        <taxon>Mucilaginibacter</taxon>
    </lineage>
</organism>
<keyword evidence="6" id="KW-0915">Sodium</keyword>
<keyword evidence="2 6" id="KW-1003">Cell membrane</keyword>
<keyword evidence="5 6" id="KW-0472">Membrane</keyword>
<evidence type="ECO:0000256" key="2">
    <source>
        <dbReference type="ARBA" id="ARBA00022475"/>
    </source>
</evidence>
<dbReference type="PROSITE" id="PS51257">
    <property type="entry name" value="PROKAR_LIPOPROTEIN"/>
    <property type="match status" value="1"/>
</dbReference>
<feature type="transmembrane region" description="Helical" evidence="6">
    <location>
        <begin position="156"/>
        <end position="179"/>
    </location>
</feature>
<dbReference type="NCBIfam" id="TIGR00773">
    <property type="entry name" value="NhaA"/>
    <property type="match status" value="1"/>
</dbReference>
<dbReference type="NCBIfam" id="NF007112">
    <property type="entry name" value="PRK09561.1"/>
    <property type="match status" value="1"/>
</dbReference>
<keyword evidence="8" id="KW-1185">Reference proteome</keyword>
<feature type="transmembrane region" description="Helical" evidence="6">
    <location>
        <begin position="99"/>
        <end position="118"/>
    </location>
</feature>
<dbReference type="Proteomes" id="UP001501436">
    <property type="component" value="Unassembled WGS sequence"/>
</dbReference>
<comment type="catalytic activity">
    <reaction evidence="6">
        <text>Na(+)(in) + 2 H(+)(out) = Na(+)(out) + 2 H(+)(in)</text>
        <dbReference type="Rhea" id="RHEA:29251"/>
        <dbReference type="ChEBI" id="CHEBI:15378"/>
        <dbReference type="ChEBI" id="CHEBI:29101"/>
    </reaction>
</comment>
<dbReference type="EMBL" id="BAABJI010000004">
    <property type="protein sequence ID" value="GAA4930815.1"/>
    <property type="molecule type" value="Genomic_DNA"/>
</dbReference>
<evidence type="ECO:0000256" key="1">
    <source>
        <dbReference type="ARBA" id="ARBA00004429"/>
    </source>
</evidence>
<evidence type="ECO:0000313" key="8">
    <source>
        <dbReference type="Proteomes" id="UP001501436"/>
    </source>
</evidence>
<keyword evidence="4 6" id="KW-1133">Transmembrane helix</keyword>
<evidence type="ECO:0000256" key="4">
    <source>
        <dbReference type="ARBA" id="ARBA00022989"/>
    </source>
</evidence>
<accession>A0ABP9GAI9</accession>
<dbReference type="NCBIfam" id="NF007111">
    <property type="entry name" value="PRK09560.1"/>
    <property type="match status" value="1"/>
</dbReference>
<protein>
    <recommendedName>
        <fullName evidence="6">Na(+)/H(+) antiporter NhaA</fullName>
    </recommendedName>
    <alternativeName>
        <fullName evidence="6">Sodium/proton antiporter NhaA</fullName>
    </alternativeName>
</protein>
<feature type="transmembrane region" description="Helical" evidence="6">
    <location>
        <begin position="216"/>
        <end position="239"/>
    </location>
</feature>
<dbReference type="HAMAP" id="MF_01844">
    <property type="entry name" value="NhaA"/>
    <property type="match status" value="1"/>
</dbReference>
<feature type="transmembrane region" description="Helical" evidence="6">
    <location>
        <begin position="59"/>
        <end position="78"/>
    </location>
</feature>